<sequence>MLACQNTLRTRFAAGQLCKAFGVRLVTNPQVVQLAKNAGFDSLFIDLEHSSLSVDDASKLCCAGLSLGTTPFVRVPHQSGNGFVQKVLDGGAMGVIFPHVQSAEEAKAAVAISKYPPMGCRSMTGQLPVFSLKTLPQHQVIRESNTSASTVFVMIENEAAIEKVDEIASVEGVDVLLIGSNDLAIELGVPGEFRSDRFKGALRQVSTACKKHGKVMGLAGIYDQPDIHDWAIHSLGVRFMLCQQDSGLIAGGATKCVAAVANVENAHVTNRDKCFFGHERKIVVSERYLNELKRKAEDDQLGPDSTRANRRLTPSENHEAQATAREDDNDQAEISNDHLKGLRNPLVTSSPSFMTDNKGKRRFLGPSSTWAYSRHAMSMIQAHLGEHSSPDVPMNVDGTAFPLDTASLKDDSSLSTLDNLPSFDYAIYLTNTVKFHVTQTYHLFEESNFNRTLHVIYSQDPPPIDSNRLEYIQYFVVMALGKALLGRAGSSAQPPGNEYFLQAIKMFPDITGLCQDPILSVEICCGLALYLQSIDHRNSAYLYLGLALRVSLSQGLHRDLTGGYLDPTEETRHRSAWWTLYILDRKFASLMGAPSSINDGDISVLLPEGPQATQKSKVVDMHVKLSRLMAKVINTVYATDDRLGSSFLRNTQAILRELAKLGDDLAASPELKPGNSSPVGRVSATLNLCYHQCILLATRPLLICLLRDRLQDKTAGGSPDRHTVEPITALLKTSSESASKSLRILAALQSHDLLEIFLPFDLEQIFSSGFIITLISAIHPFPNAVDESGFDKALNLLDTLIANGNIPARFRREELVRLHEMLLLVSQQEINPEDVGGDVLDPSHSMPHSMSPNQILSIANLLDSYPDLDSIVGVGTEGWLWETDTAAVQHLEPQTGQDVPDIGSPQTEIP</sequence>
<comment type="caution">
    <text evidence="1">The sequence shown here is derived from an EMBL/GenBank/DDBJ whole genome shotgun (WGS) entry which is preliminary data.</text>
</comment>
<evidence type="ECO:0000313" key="1">
    <source>
        <dbReference type="EMBL" id="KAI8652731.1"/>
    </source>
</evidence>
<dbReference type="Proteomes" id="UP001065298">
    <property type="component" value="Chromosome 11"/>
</dbReference>
<proteinExistence type="predicted"/>
<reference evidence="1" key="1">
    <citation type="submission" date="2022-06" db="EMBL/GenBank/DDBJ databases">
        <title>Fusarium solani species complex genomes reveal bases of compartmentalisation and animal pathogenesis.</title>
        <authorList>
            <person name="Tsai I.J."/>
        </authorList>
    </citation>
    <scope>NUCLEOTIDE SEQUENCE</scope>
    <source>
        <strain evidence="1">Fu6.1</strain>
    </source>
</reference>
<name>A0ACC0QG01_9HYPO</name>
<keyword evidence="2" id="KW-1185">Reference proteome</keyword>
<organism evidence="1 2">
    <name type="scientific">Fusarium keratoplasticum</name>
    <dbReference type="NCBI Taxonomy" id="1328300"/>
    <lineage>
        <taxon>Eukaryota</taxon>
        <taxon>Fungi</taxon>
        <taxon>Dikarya</taxon>
        <taxon>Ascomycota</taxon>
        <taxon>Pezizomycotina</taxon>
        <taxon>Sordariomycetes</taxon>
        <taxon>Hypocreomycetidae</taxon>
        <taxon>Hypocreales</taxon>
        <taxon>Nectriaceae</taxon>
        <taxon>Fusarium</taxon>
        <taxon>Fusarium solani species complex</taxon>
    </lineage>
</organism>
<accession>A0ACC0QG01</accession>
<dbReference type="EMBL" id="CM046513">
    <property type="protein sequence ID" value="KAI8652731.1"/>
    <property type="molecule type" value="Genomic_DNA"/>
</dbReference>
<protein>
    <submittedName>
        <fullName evidence="1">Fungal-trans domain-containing protein</fullName>
    </submittedName>
</protein>
<evidence type="ECO:0000313" key="2">
    <source>
        <dbReference type="Proteomes" id="UP001065298"/>
    </source>
</evidence>
<gene>
    <name evidence="1" type="ORF">NCS57_01338100</name>
</gene>